<evidence type="ECO:0000313" key="3">
    <source>
        <dbReference type="Proteomes" id="UP000001940"/>
    </source>
</evidence>
<accession>O46009</accession>
<dbReference type="InterPro" id="IPR041496">
    <property type="entry name" value="YitH/HolE_GNAT"/>
</dbReference>
<dbReference type="AlphaFoldDB" id="O46009"/>
<evidence type="ECO:0000259" key="1">
    <source>
        <dbReference type="Pfam" id="PF18014"/>
    </source>
</evidence>
<dbReference type="eggNOG" id="ENOG502TFFT">
    <property type="taxonomic scope" value="Eukaryota"/>
</dbReference>
<dbReference type="UCSC" id="ZK228.3">
    <property type="organism name" value="c. elegans"/>
</dbReference>
<dbReference type="RefSeq" id="NP_507614.1">
    <property type="nucleotide sequence ID" value="NM_075213.3"/>
</dbReference>
<dbReference type="Pfam" id="PF18014">
    <property type="entry name" value="Acetyltransf_18"/>
    <property type="match status" value="1"/>
</dbReference>
<dbReference type="PANTHER" id="PTHR47408:SF3">
    <property type="entry name" value="N-ACETYLTRANSFERASE DOMAIN-CONTAINING PROTEIN-RELATED"/>
    <property type="match status" value="1"/>
</dbReference>
<dbReference type="CTD" id="180200"/>
<name>O46009_CAEEL</name>
<dbReference type="EMBL" id="BX284605">
    <property type="protein sequence ID" value="CAB04995.2"/>
    <property type="molecule type" value="Genomic_DNA"/>
</dbReference>
<dbReference type="PANTHER" id="PTHR47408">
    <property type="entry name" value="PROTEIN CBG01304-RELATED"/>
    <property type="match status" value="1"/>
</dbReference>
<dbReference type="Gene3D" id="3.40.630.90">
    <property type="match status" value="1"/>
</dbReference>
<proteinExistence type="evidence at protein level"/>
<dbReference type="STRING" id="6239.ZK228.3.1"/>
<dbReference type="PhylomeDB" id="O46009"/>
<protein>
    <submittedName>
        <fullName evidence="2">YitH/HolE acetyltransferase (GNAT) domain-containing protein</fullName>
    </submittedName>
</protein>
<dbReference type="HOGENOM" id="CLU_078337_0_0_1"/>
<dbReference type="Proteomes" id="UP000001940">
    <property type="component" value="Chromosome V"/>
</dbReference>
<feature type="domain" description="YitH/HolE acetyltransferase (GNAT)" evidence="1">
    <location>
        <begin position="170"/>
        <end position="269"/>
    </location>
</feature>
<dbReference type="AGR" id="WB:WBGene00013946"/>
<dbReference type="OrthoDB" id="6418983at2759"/>
<keyword evidence="5" id="KW-1267">Proteomics identification</keyword>
<dbReference type="PIR" id="A89411">
    <property type="entry name" value="A89411"/>
</dbReference>
<dbReference type="InterPro" id="IPR016181">
    <property type="entry name" value="Acyl_CoA_acyltransferase"/>
</dbReference>
<dbReference type="InParanoid" id="O46009"/>
<dbReference type="WormBase" id="ZK228.3">
    <property type="protein sequence ID" value="CE24719"/>
    <property type="gene ID" value="WBGene00013946"/>
</dbReference>
<dbReference type="SUPFAM" id="SSF55729">
    <property type="entry name" value="Acyl-CoA N-acyltransferases (Nat)"/>
    <property type="match status" value="1"/>
</dbReference>
<evidence type="ECO:0000313" key="4">
    <source>
        <dbReference type="WormBase" id="ZK228.3"/>
    </source>
</evidence>
<evidence type="ECO:0000313" key="2">
    <source>
        <dbReference type="EMBL" id="CAB04995.2"/>
    </source>
</evidence>
<gene>
    <name evidence="2" type="ORF">CELE_ZK228.3</name>
    <name evidence="2 4" type="ORF">ZK228.3</name>
</gene>
<dbReference type="KEGG" id="cel:CELE_ZK228.3"/>
<evidence type="ECO:0007829" key="5">
    <source>
        <dbReference type="PeptideAtlas" id="O46009"/>
    </source>
</evidence>
<keyword evidence="3" id="KW-1185">Reference proteome</keyword>
<dbReference type="FunCoup" id="O46009">
    <property type="interactions" value="6"/>
</dbReference>
<dbReference type="PeptideAtlas" id="O46009"/>
<dbReference type="SMR" id="O46009"/>
<reference evidence="2 3" key="1">
    <citation type="journal article" date="1998" name="Science">
        <title>Genome sequence of the nematode C. elegans: a platform for investigating biology.</title>
        <authorList>
            <consortium name="The C. elegans sequencing consortium"/>
            <person name="Sulson J.E."/>
            <person name="Waterston R."/>
        </authorList>
    </citation>
    <scope>NUCLEOTIDE SEQUENCE [LARGE SCALE GENOMIC DNA]</scope>
    <source>
        <strain evidence="2 3">Bristol N2</strain>
    </source>
</reference>
<sequence length="309" mass="35842">MELVINPPQQVFDQLINLSGELNGWAHQPYDYRFYSENFDEYWFIAVVDKEKKPHENFVAGGCLARWDAENEASLYSIGLYYCKEEYRGKGHGLPVFKAMMGIVGDGNCVLTAAVDMSEKYATTFGFKEMLPFWHMEAEIEPGKMRISADLTEKYVTKDWKEVGEAQLEAYDLTICTRNRKKLMRNWFQQDQVYTRIAFDSNQKIVGYCTIRVVNLNRLCAAPFYAENVEVAEVLMADMMKSIPDFASFEKLIFWYPDVNKDVERLLQKLLPSDGYHIKKDFRTQFTKNVIKARDGVVYSVACSTHQFV</sequence>
<dbReference type="PIR" id="T27794">
    <property type="entry name" value="T27794"/>
</dbReference>
<dbReference type="OMA" id="SVACSTH"/>
<dbReference type="PaxDb" id="6239-ZK228.3"/>
<organism evidence="2 3">
    <name type="scientific">Caenorhabditis elegans</name>
    <dbReference type="NCBI Taxonomy" id="6239"/>
    <lineage>
        <taxon>Eukaryota</taxon>
        <taxon>Metazoa</taxon>
        <taxon>Ecdysozoa</taxon>
        <taxon>Nematoda</taxon>
        <taxon>Chromadorea</taxon>
        <taxon>Rhabditida</taxon>
        <taxon>Rhabditina</taxon>
        <taxon>Rhabditomorpha</taxon>
        <taxon>Rhabditoidea</taxon>
        <taxon>Rhabditidae</taxon>
        <taxon>Peloderinae</taxon>
        <taxon>Caenorhabditis</taxon>
    </lineage>
</organism>
<dbReference type="GeneID" id="180200"/>
<dbReference type="Bgee" id="WBGene00013946">
    <property type="expression patterns" value="Expressed in adult organism and 2 other cell types or tissues"/>
</dbReference>